<reference evidence="2" key="2">
    <citation type="submission" date="2021-04" db="EMBL/GenBank/DDBJ databases">
        <authorList>
            <person name="Gilroy R."/>
        </authorList>
    </citation>
    <scope>NUCLEOTIDE SEQUENCE</scope>
    <source>
        <strain evidence="2">CHK183-1962</strain>
    </source>
</reference>
<feature type="compositionally biased region" description="Basic residues" evidence="1">
    <location>
        <begin position="23"/>
        <end position="34"/>
    </location>
</feature>
<sequence>MRQDCGDEKRTKEQEGEAAARAGHGRRRTGRRRSMPSAGGCGAEENLSRRTSPERAPEQFAENV</sequence>
<comment type="caution">
    <text evidence="2">The sequence shown here is derived from an EMBL/GenBank/DDBJ whole genome shotgun (WGS) entry which is preliminary data.</text>
</comment>
<dbReference type="EMBL" id="DXEK01000194">
    <property type="protein sequence ID" value="HIX78273.1"/>
    <property type="molecule type" value="Genomic_DNA"/>
</dbReference>
<feature type="compositionally biased region" description="Basic and acidic residues" evidence="1">
    <location>
        <begin position="1"/>
        <end position="15"/>
    </location>
</feature>
<dbReference type="Proteomes" id="UP000886890">
    <property type="component" value="Unassembled WGS sequence"/>
</dbReference>
<gene>
    <name evidence="2" type="ORF">H9734_11900</name>
</gene>
<organism evidence="2 3">
    <name type="scientific">Candidatus Fusicatenibacter merdavium</name>
    <dbReference type="NCBI Taxonomy" id="2838600"/>
    <lineage>
        <taxon>Bacteria</taxon>
        <taxon>Bacillati</taxon>
        <taxon>Bacillota</taxon>
        <taxon>Clostridia</taxon>
        <taxon>Lachnospirales</taxon>
        <taxon>Lachnospiraceae</taxon>
        <taxon>Fusicatenibacter</taxon>
    </lineage>
</organism>
<dbReference type="AlphaFoldDB" id="A0A9D1XEY4"/>
<feature type="compositionally biased region" description="Basic and acidic residues" evidence="1">
    <location>
        <begin position="46"/>
        <end position="57"/>
    </location>
</feature>
<protein>
    <submittedName>
        <fullName evidence="2">Uncharacterized protein</fullName>
    </submittedName>
</protein>
<accession>A0A9D1XEY4</accession>
<feature type="region of interest" description="Disordered" evidence="1">
    <location>
        <begin position="1"/>
        <end position="64"/>
    </location>
</feature>
<evidence type="ECO:0000256" key="1">
    <source>
        <dbReference type="SAM" id="MobiDB-lite"/>
    </source>
</evidence>
<name>A0A9D1XEY4_9FIRM</name>
<proteinExistence type="predicted"/>
<evidence type="ECO:0000313" key="3">
    <source>
        <dbReference type="Proteomes" id="UP000886890"/>
    </source>
</evidence>
<evidence type="ECO:0000313" key="2">
    <source>
        <dbReference type="EMBL" id="HIX78273.1"/>
    </source>
</evidence>
<reference evidence="2" key="1">
    <citation type="journal article" date="2021" name="PeerJ">
        <title>Extensive microbial diversity within the chicken gut microbiome revealed by metagenomics and culture.</title>
        <authorList>
            <person name="Gilroy R."/>
            <person name="Ravi A."/>
            <person name="Getino M."/>
            <person name="Pursley I."/>
            <person name="Horton D.L."/>
            <person name="Alikhan N.F."/>
            <person name="Baker D."/>
            <person name="Gharbi K."/>
            <person name="Hall N."/>
            <person name="Watson M."/>
            <person name="Adriaenssens E.M."/>
            <person name="Foster-Nyarko E."/>
            <person name="Jarju S."/>
            <person name="Secka A."/>
            <person name="Antonio M."/>
            <person name="Oren A."/>
            <person name="Chaudhuri R.R."/>
            <person name="La Ragione R."/>
            <person name="Hildebrand F."/>
            <person name="Pallen M.J."/>
        </authorList>
    </citation>
    <scope>NUCLEOTIDE SEQUENCE</scope>
    <source>
        <strain evidence="2">CHK183-1962</strain>
    </source>
</reference>